<organism evidence="2 3">
    <name type="scientific">Paenibacillus roseopurpureus</name>
    <dbReference type="NCBI Taxonomy" id="2918901"/>
    <lineage>
        <taxon>Bacteria</taxon>
        <taxon>Bacillati</taxon>
        <taxon>Bacillota</taxon>
        <taxon>Bacilli</taxon>
        <taxon>Bacillales</taxon>
        <taxon>Paenibacillaceae</taxon>
        <taxon>Paenibacillus</taxon>
    </lineage>
</organism>
<sequence length="51" mass="5871">MRCNGCRQIHHELPECLVPYKRYESTCIEDVVSEDAVLHCLHTDAIVRLSS</sequence>
<evidence type="ECO:0000313" key="3">
    <source>
        <dbReference type="Proteomes" id="UP001304650"/>
    </source>
</evidence>
<dbReference type="KEGG" id="proo:MJB10_06110"/>
<dbReference type="InterPro" id="IPR045536">
    <property type="entry name" value="DUF6431"/>
</dbReference>
<feature type="domain" description="DUF6431" evidence="1">
    <location>
        <begin position="1"/>
        <end position="38"/>
    </location>
</feature>
<protein>
    <submittedName>
        <fullName evidence="2">DUF6431 domain-containing protein</fullName>
    </submittedName>
</protein>
<dbReference type="AlphaFoldDB" id="A0AA96LR19"/>
<dbReference type="EMBL" id="CP130319">
    <property type="protein sequence ID" value="WNR45672.1"/>
    <property type="molecule type" value="Genomic_DNA"/>
</dbReference>
<dbReference type="Pfam" id="PF20020">
    <property type="entry name" value="DUF6431"/>
    <property type="match status" value="1"/>
</dbReference>
<evidence type="ECO:0000259" key="1">
    <source>
        <dbReference type="Pfam" id="PF20020"/>
    </source>
</evidence>
<name>A0AA96LR19_9BACL</name>
<proteinExistence type="predicted"/>
<dbReference type="RefSeq" id="WP_314802615.1">
    <property type="nucleotide sequence ID" value="NZ_CP130319.1"/>
</dbReference>
<evidence type="ECO:0000313" key="2">
    <source>
        <dbReference type="EMBL" id="WNR45672.1"/>
    </source>
</evidence>
<accession>A0AA96LR19</accession>
<reference evidence="2" key="1">
    <citation type="submission" date="2022-02" db="EMBL/GenBank/DDBJ databases">
        <title>Paenibacillus sp. MBLB1832 Whole Genome Shotgun Sequencing.</title>
        <authorList>
            <person name="Hwang C.Y."/>
            <person name="Cho E.-S."/>
            <person name="Seo M.-J."/>
        </authorList>
    </citation>
    <scope>NUCLEOTIDE SEQUENCE</scope>
    <source>
        <strain evidence="2">MBLB1832</strain>
    </source>
</reference>
<keyword evidence="3" id="KW-1185">Reference proteome</keyword>
<dbReference type="Proteomes" id="UP001304650">
    <property type="component" value="Chromosome"/>
</dbReference>
<gene>
    <name evidence="2" type="ORF">MJB10_06110</name>
</gene>